<dbReference type="PANTHER" id="PTHR11390:SF21">
    <property type="entry name" value="DNA TOPOISOMERASE 3-ALPHA"/>
    <property type="match status" value="1"/>
</dbReference>
<feature type="domain" description="Toprim" evidence="14">
    <location>
        <begin position="1"/>
        <end position="141"/>
    </location>
</feature>
<dbReference type="EC" id="5.6.2.1" evidence="3"/>
<dbReference type="PROSITE" id="PS52039">
    <property type="entry name" value="TOPO_IA_2"/>
    <property type="match status" value="1"/>
</dbReference>
<evidence type="ECO:0000256" key="13">
    <source>
        <dbReference type="SAM" id="MobiDB-lite"/>
    </source>
</evidence>
<dbReference type="RefSeq" id="WP_188944263.1">
    <property type="nucleotide sequence ID" value="NZ_BMPN01000010.1"/>
</dbReference>
<dbReference type="Gene3D" id="1.10.290.10">
    <property type="entry name" value="Topoisomerase I, domain 4"/>
    <property type="match status" value="1"/>
</dbReference>
<dbReference type="PANTHER" id="PTHR11390">
    <property type="entry name" value="PROKARYOTIC DNA TOPOISOMERASE"/>
    <property type="match status" value="1"/>
</dbReference>
<evidence type="ECO:0000256" key="10">
    <source>
        <dbReference type="ARBA" id="ARBA00031985"/>
    </source>
</evidence>
<keyword evidence="8" id="KW-0413">Isomerase</keyword>
<dbReference type="SUPFAM" id="SSF56712">
    <property type="entry name" value="Prokaryotic type I DNA topoisomerase"/>
    <property type="match status" value="1"/>
</dbReference>
<dbReference type="InterPro" id="IPR034144">
    <property type="entry name" value="TOPRIM_TopoIII"/>
</dbReference>
<accession>A0ABQ2DXL0</accession>
<reference evidence="17" key="1">
    <citation type="journal article" date="2019" name="Int. J. Syst. Evol. Microbiol.">
        <title>The Global Catalogue of Microorganisms (GCM) 10K type strain sequencing project: providing services to taxonomists for standard genome sequencing and annotation.</title>
        <authorList>
            <consortium name="The Broad Institute Genomics Platform"/>
            <consortium name="The Broad Institute Genome Sequencing Center for Infectious Disease"/>
            <person name="Wu L."/>
            <person name="Ma J."/>
        </authorList>
    </citation>
    <scope>NUCLEOTIDE SEQUENCE [LARGE SCALE GENOMIC DNA]</scope>
    <source>
        <strain evidence="17">JCM 30071</strain>
    </source>
</reference>
<evidence type="ECO:0000256" key="5">
    <source>
        <dbReference type="ARBA" id="ARBA00022842"/>
    </source>
</evidence>
<feature type="region of interest" description="Disordered" evidence="13">
    <location>
        <begin position="265"/>
        <end position="285"/>
    </location>
</feature>
<dbReference type="PROSITE" id="PS00396">
    <property type="entry name" value="TOPO_IA_1"/>
    <property type="match status" value="1"/>
</dbReference>
<dbReference type="SMART" id="SM00436">
    <property type="entry name" value="TOP1Bc"/>
    <property type="match status" value="1"/>
</dbReference>
<evidence type="ECO:0000259" key="14">
    <source>
        <dbReference type="PROSITE" id="PS50880"/>
    </source>
</evidence>
<dbReference type="InterPro" id="IPR006171">
    <property type="entry name" value="TOPRIM_dom"/>
</dbReference>
<dbReference type="Pfam" id="PF01751">
    <property type="entry name" value="Toprim"/>
    <property type="match status" value="1"/>
</dbReference>
<dbReference type="InterPro" id="IPR013826">
    <property type="entry name" value="Topo_IA_cen_sub3"/>
</dbReference>
<comment type="catalytic activity">
    <reaction evidence="1">
        <text>ATP-independent breakage of single-stranded DNA, followed by passage and rejoining.</text>
        <dbReference type="EC" id="5.6.2.1"/>
    </reaction>
</comment>
<keyword evidence="6" id="KW-0799">Topoisomerase</keyword>
<dbReference type="CDD" id="cd03362">
    <property type="entry name" value="TOPRIM_TopoIA_TopoIII"/>
    <property type="match status" value="1"/>
</dbReference>
<dbReference type="SMART" id="SM00493">
    <property type="entry name" value="TOPRIM"/>
    <property type="match status" value="1"/>
</dbReference>
<protein>
    <recommendedName>
        <fullName evidence="3">DNA topoisomerase</fullName>
        <ecNumber evidence="3">5.6.2.1</ecNumber>
    </recommendedName>
    <alternativeName>
        <fullName evidence="12">Omega-protein</fullName>
    </alternativeName>
    <alternativeName>
        <fullName evidence="11">Relaxing enzyme</fullName>
    </alternativeName>
    <alternativeName>
        <fullName evidence="9">Swivelase</fullName>
    </alternativeName>
    <alternativeName>
        <fullName evidence="10">Untwisting enzyme</fullName>
    </alternativeName>
</protein>
<dbReference type="PRINTS" id="PR00417">
    <property type="entry name" value="PRTPISMRASEI"/>
</dbReference>
<dbReference type="EMBL" id="BMPN01000010">
    <property type="protein sequence ID" value="GGJ75551.1"/>
    <property type="molecule type" value="Genomic_DNA"/>
</dbReference>
<proteinExistence type="inferred from homology"/>
<evidence type="ECO:0000256" key="7">
    <source>
        <dbReference type="ARBA" id="ARBA00023125"/>
    </source>
</evidence>
<dbReference type="InterPro" id="IPR000380">
    <property type="entry name" value="Topo_IA"/>
</dbReference>
<dbReference type="InterPro" id="IPR013825">
    <property type="entry name" value="Topo_IA_cen_sub2"/>
</dbReference>
<evidence type="ECO:0000256" key="8">
    <source>
        <dbReference type="ARBA" id="ARBA00023235"/>
    </source>
</evidence>
<dbReference type="CDD" id="cd00186">
    <property type="entry name" value="TOP1Ac"/>
    <property type="match status" value="1"/>
</dbReference>
<evidence type="ECO:0000313" key="17">
    <source>
        <dbReference type="Proteomes" id="UP000634435"/>
    </source>
</evidence>
<dbReference type="Gene3D" id="2.70.20.10">
    <property type="entry name" value="Topoisomerase I, domain 3"/>
    <property type="match status" value="1"/>
</dbReference>
<dbReference type="Proteomes" id="UP000634435">
    <property type="component" value="Unassembled WGS sequence"/>
</dbReference>
<dbReference type="InterPro" id="IPR023406">
    <property type="entry name" value="Topo_IA_AS"/>
</dbReference>
<dbReference type="InterPro" id="IPR003602">
    <property type="entry name" value="Topo_IA_DNA-bd_dom"/>
</dbReference>
<evidence type="ECO:0000256" key="6">
    <source>
        <dbReference type="ARBA" id="ARBA00023029"/>
    </source>
</evidence>
<feature type="compositionally biased region" description="Basic and acidic residues" evidence="13">
    <location>
        <begin position="265"/>
        <end position="276"/>
    </location>
</feature>
<dbReference type="InterPro" id="IPR005738">
    <property type="entry name" value="TopoIII"/>
</dbReference>
<dbReference type="InterPro" id="IPR023405">
    <property type="entry name" value="Topo_IA_core_domain"/>
</dbReference>
<comment type="similarity">
    <text evidence="2">Belongs to the type IA topoisomerase family.</text>
</comment>
<keyword evidence="17" id="KW-1185">Reference proteome</keyword>
<comment type="caution">
    <text evidence="16">The sequence shown here is derived from an EMBL/GenBank/DDBJ whole genome shotgun (WGS) entry which is preliminary data.</text>
</comment>
<evidence type="ECO:0000256" key="9">
    <source>
        <dbReference type="ARBA" id="ARBA00030003"/>
    </source>
</evidence>
<gene>
    <name evidence="16" type="primary">topA</name>
    <name evidence="16" type="ORF">GCM10007111_41320</name>
</gene>
<dbReference type="InterPro" id="IPR013497">
    <property type="entry name" value="Topo_IA_cen"/>
</dbReference>
<dbReference type="PROSITE" id="PS50880">
    <property type="entry name" value="TOPRIM"/>
    <property type="match status" value="1"/>
</dbReference>
<evidence type="ECO:0000259" key="15">
    <source>
        <dbReference type="PROSITE" id="PS52039"/>
    </source>
</evidence>
<dbReference type="Gene3D" id="1.10.460.10">
    <property type="entry name" value="Topoisomerase I, domain 2"/>
    <property type="match status" value="1"/>
</dbReference>
<keyword evidence="5" id="KW-0460">Magnesium</keyword>
<evidence type="ECO:0000256" key="4">
    <source>
        <dbReference type="ARBA" id="ARBA00022723"/>
    </source>
</evidence>
<dbReference type="NCBIfam" id="TIGR01056">
    <property type="entry name" value="topB"/>
    <property type="match status" value="1"/>
</dbReference>
<dbReference type="InterPro" id="IPR013824">
    <property type="entry name" value="Topo_IA_cen_sub1"/>
</dbReference>
<organism evidence="16 17">
    <name type="scientific">Virgibacillus kapii</name>
    <dbReference type="NCBI Taxonomy" id="1638645"/>
    <lineage>
        <taxon>Bacteria</taxon>
        <taxon>Bacillati</taxon>
        <taxon>Bacillota</taxon>
        <taxon>Bacilli</taxon>
        <taxon>Bacillales</taxon>
        <taxon>Bacillaceae</taxon>
        <taxon>Virgibacillus</taxon>
    </lineage>
</organism>
<dbReference type="NCBIfam" id="NF005829">
    <property type="entry name" value="PRK07726.1"/>
    <property type="match status" value="1"/>
</dbReference>
<dbReference type="Gene3D" id="3.40.50.140">
    <property type="match status" value="1"/>
</dbReference>
<sequence length="711" mass="81208">MITILAEKPSQAKAYADAYKVKNRTKHYIEIESNNTFPNGAFITWGIGHLVELNPPEFYDEKYKKWNLNNLPIIPDTFSYSVSKDKKEHFKEVKKLLQNSDECVIATDIDREGEAIARLILQESKASKKAIKRLWINSLEKDEIRKGMANLRDGSETYNFFVEAQARQISDWLIGMNLSPLYTLLLQQKGFSSSLGIGRVQGPTVYMIYQRQKEIENFVSKPFYQIEGQFEVANGKYKGMANIKEESKEVVQELLSKHNIKGNKEEGTIQSIDKKEKRSKAPKLHSLSTLQSTANKKWKYSPSQVLKTMQKLYEKKIVTYPRTDCNYITENEFQYIKSNLTSYQNIVGVSFEPKTIEPTKRFVDGSKVEEHYAIVPTKTIPNEEVISNLSVDEKNIYYEVICTTLGMFHEDYIYEETTIITNVNDLEFKSIGKVEKDKGWKNLFPAEKKSEQTVLPKVTKNETSIADIAIKEGVTKPPKPYTEGQLINMMKTCGKFVEDDEEIEVLKEVEGLGTEATRSSIIEKIKQQKYIEVKKNIVSVTSKGKVLCESIEGTLLSSPSMTAKWESFLQKIGTGDASKEQFINQTAIFIKKQIKEVPERLKGTTINTSIQKEKESNRIAKCPSCEKGYIQERKTKGGKIFYSCSGYTDGCNMSFPKSYCGKTLSKTAIKNLCERKETGKIKGFKSKKKEGKTFDAKLTLNEENRLRFSFK</sequence>
<dbReference type="InterPro" id="IPR003601">
    <property type="entry name" value="Topo_IA_2"/>
</dbReference>
<evidence type="ECO:0000313" key="16">
    <source>
        <dbReference type="EMBL" id="GGJ75551.1"/>
    </source>
</evidence>
<keyword evidence="7" id="KW-0238">DNA-binding</keyword>
<keyword evidence="4" id="KW-0479">Metal-binding</keyword>
<dbReference type="Pfam" id="PF13342">
    <property type="entry name" value="Toprim_Crpt"/>
    <property type="match status" value="1"/>
</dbReference>
<evidence type="ECO:0000256" key="3">
    <source>
        <dbReference type="ARBA" id="ARBA00012891"/>
    </source>
</evidence>
<evidence type="ECO:0000256" key="12">
    <source>
        <dbReference type="ARBA" id="ARBA00032877"/>
    </source>
</evidence>
<name>A0ABQ2DXL0_9BACI</name>
<dbReference type="InterPro" id="IPR025589">
    <property type="entry name" value="Toprim_C_rpt"/>
</dbReference>
<feature type="domain" description="Topo IA-type catalytic" evidence="15">
    <location>
        <begin position="157"/>
        <end position="595"/>
    </location>
</feature>
<dbReference type="SMART" id="SM00437">
    <property type="entry name" value="TOP1Ac"/>
    <property type="match status" value="1"/>
</dbReference>
<evidence type="ECO:0000256" key="11">
    <source>
        <dbReference type="ARBA" id="ARBA00032235"/>
    </source>
</evidence>
<dbReference type="Pfam" id="PF01131">
    <property type="entry name" value="Topoisom_bac"/>
    <property type="match status" value="1"/>
</dbReference>
<evidence type="ECO:0000256" key="2">
    <source>
        <dbReference type="ARBA" id="ARBA00009446"/>
    </source>
</evidence>
<evidence type="ECO:0000256" key="1">
    <source>
        <dbReference type="ARBA" id="ARBA00000213"/>
    </source>
</evidence>